<sequence length="320" mass="35619">MSALKRKVLVFSALLALSACGGSSSNEQDVVGTLPINGGGDLIDDCVECGWNINQWKLTLPVSQDDYYGTGGSSAAELIPADCSSKEKLSNETSLEYFWRETSPDVLSFKVNLDEIGATTTNSSYVRSELRELYHFETENRCSSSNQNWFITGEHKLESTLIIEQYPTITGLAPKVVLGQVHGYEIKQALVKLLWEGDDKPVRVILNDSFAGNNQTCDDCQPFSIDLGVAKAYQQWQYTISVDLQGIELQTTIDSEVTIKTLKWGEPVLANDGHYYTLSKNWLNASYYFKAGIYPQINVNTAYDNQVFEVGFSKILVTHQ</sequence>
<keyword evidence="4" id="KW-1185">Reference proteome</keyword>
<dbReference type="Pfam" id="PF08787">
    <property type="entry name" value="Alginate_lyase2"/>
    <property type="match status" value="1"/>
</dbReference>
<dbReference type="InterPro" id="IPR014895">
    <property type="entry name" value="Alginate_lyase_2"/>
</dbReference>
<dbReference type="RefSeq" id="WP_188952745.1">
    <property type="nucleotide sequence ID" value="NZ_BMQW01000001.1"/>
</dbReference>
<evidence type="ECO:0000313" key="4">
    <source>
        <dbReference type="Proteomes" id="UP000654004"/>
    </source>
</evidence>
<feature type="chain" id="PRO_5045787107" description="Alginate lyase 2 domain-containing protein" evidence="1">
    <location>
        <begin position="22"/>
        <end position="320"/>
    </location>
</feature>
<evidence type="ECO:0000313" key="3">
    <source>
        <dbReference type="EMBL" id="GGP74828.1"/>
    </source>
</evidence>
<dbReference type="InterPro" id="IPR013320">
    <property type="entry name" value="ConA-like_dom_sf"/>
</dbReference>
<protein>
    <recommendedName>
        <fullName evidence="2">Alginate lyase 2 domain-containing protein</fullName>
    </recommendedName>
</protein>
<feature type="signal peptide" evidence="1">
    <location>
        <begin position="1"/>
        <end position="21"/>
    </location>
</feature>
<dbReference type="Proteomes" id="UP000654004">
    <property type="component" value="Unassembled WGS sequence"/>
</dbReference>
<dbReference type="SUPFAM" id="SSF49899">
    <property type="entry name" value="Concanavalin A-like lectins/glucanases"/>
    <property type="match status" value="1"/>
</dbReference>
<reference evidence="4" key="1">
    <citation type="journal article" date="2019" name="Int. J. Syst. Evol. Microbiol.">
        <title>The Global Catalogue of Microorganisms (GCM) 10K type strain sequencing project: providing services to taxonomists for standard genome sequencing and annotation.</title>
        <authorList>
            <consortium name="The Broad Institute Genomics Platform"/>
            <consortium name="The Broad Institute Genome Sequencing Center for Infectious Disease"/>
            <person name="Wu L."/>
            <person name="Ma J."/>
        </authorList>
    </citation>
    <scope>NUCLEOTIDE SEQUENCE [LARGE SCALE GENOMIC DNA]</scope>
    <source>
        <strain evidence="4">JCM 32305</strain>
    </source>
</reference>
<dbReference type="Gene3D" id="2.60.120.200">
    <property type="match status" value="1"/>
</dbReference>
<feature type="domain" description="Alginate lyase 2" evidence="2">
    <location>
        <begin position="51"/>
        <end position="319"/>
    </location>
</feature>
<evidence type="ECO:0000259" key="2">
    <source>
        <dbReference type="Pfam" id="PF08787"/>
    </source>
</evidence>
<comment type="caution">
    <text evidence="3">The sequence shown here is derived from an EMBL/GenBank/DDBJ whole genome shotgun (WGS) entry which is preliminary data.</text>
</comment>
<dbReference type="PROSITE" id="PS51257">
    <property type="entry name" value="PROKAR_LIPOPROTEIN"/>
    <property type="match status" value="1"/>
</dbReference>
<name>A0ABQ2QEI8_9GAMM</name>
<organism evidence="3 4">
    <name type="scientific">Shewanella ulleungensis</name>
    <dbReference type="NCBI Taxonomy" id="2282699"/>
    <lineage>
        <taxon>Bacteria</taxon>
        <taxon>Pseudomonadati</taxon>
        <taxon>Pseudomonadota</taxon>
        <taxon>Gammaproteobacteria</taxon>
        <taxon>Alteromonadales</taxon>
        <taxon>Shewanellaceae</taxon>
        <taxon>Shewanella</taxon>
    </lineage>
</organism>
<keyword evidence="1" id="KW-0732">Signal</keyword>
<dbReference type="EMBL" id="BMQW01000001">
    <property type="protein sequence ID" value="GGP74828.1"/>
    <property type="molecule type" value="Genomic_DNA"/>
</dbReference>
<proteinExistence type="predicted"/>
<evidence type="ECO:0000256" key="1">
    <source>
        <dbReference type="SAM" id="SignalP"/>
    </source>
</evidence>
<accession>A0ABQ2QEI8</accession>
<gene>
    <name evidence="3" type="ORF">GCM10009410_03420</name>
</gene>